<reference evidence="4 5" key="1">
    <citation type="journal article" date="2020" name="IScience">
        <title>Genome Sequencing of the Endangered Kingdonia uniflora (Circaeasteraceae, Ranunculales) Reveals Potential Mechanisms of Evolutionary Specialization.</title>
        <authorList>
            <person name="Sun Y."/>
            <person name="Deng T."/>
            <person name="Zhang A."/>
            <person name="Moore M.J."/>
            <person name="Landis J.B."/>
            <person name="Lin N."/>
            <person name="Zhang H."/>
            <person name="Zhang X."/>
            <person name="Huang J."/>
            <person name="Zhang X."/>
            <person name="Sun H."/>
            <person name="Wang H."/>
        </authorList>
    </citation>
    <scope>NUCLEOTIDE SEQUENCE [LARGE SCALE GENOMIC DNA]</scope>
    <source>
        <strain evidence="4">TB1705</strain>
        <tissue evidence="4">Leaf</tissue>
    </source>
</reference>
<keyword evidence="2" id="KW-0732">Signal</keyword>
<dbReference type="GO" id="GO:0005524">
    <property type="term" value="F:ATP binding"/>
    <property type="evidence" value="ECO:0007669"/>
    <property type="project" value="InterPro"/>
</dbReference>
<proteinExistence type="predicted"/>
<dbReference type="InterPro" id="IPR032675">
    <property type="entry name" value="LRR_dom_sf"/>
</dbReference>
<keyword evidence="1" id="KW-1133">Transmembrane helix</keyword>
<dbReference type="OrthoDB" id="248923at2759"/>
<sequence>MGSLQTPSLRSLPLLVAFLIVFCTYVSAQDDPPEGFHGMERDALYTLTSNFNHPYLKHNWTGIQCYLDKDPNWYGIECSEGRVTGISLKNMGLTGEIDVQALRNLTKLSSLNFKNNSIYGNIMDFSANVNMTNIDLSMNNFDGTISESLLLLTILESLQLQGNILTATVPGFKQQGLRVFNVSNNRLSGRIPKTEVLQSFSYSSFLGNLNLCGSPSPIPCPKRKFFRGPILIPIFVVLYVIGLSVIVLMSVLYYRKNKKYKNMKEMIISDLEKKKTRSTIETNDAAEERERLVFMDEGGETFQLSDLLKASAEGLTKGNFGNVYKAMLAEGPQIVVKRLRDLKPLSSDEFAKQIQVFANMKHPNLLPLLAYYYSKNEKFLVYKYAQNGNLFDRIHGGRGKNNNRIPLKWSSRLIIAQGVARAMVYLHHNVKSQSNNPHGNLKSTNVLLDQNELPLVADYGLPMLIAHSIAVQRMTSYKCPEYQNRGKVTKKSDVWSYGCLLLELLTGKIASHSAPQGVNGVDLCNWVHRAVREEWTAEIFDLEISVQRSAADGMLRLLQIAIRCCDKSFEKRPEMDDVVREVENISAIDSEDDEEFSFDRSFIEGSSSTTSSAIIRGDKPNWLID</sequence>
<dbReference type="EMBL" id="JACGCM010001798">
    <property type="protein sequence ID" value="KAF6149171.1"/>
    <property type="molecule type" value="Genomic_DNA"/>
</dbReference>
<dbReference type="AlphaFoldDB" id="A0A7J7M2S4"/>
<evidence type="ECO:0000313" key="5">
    <source>
        <dbReference type="Proteomes" id="UP000541444"/>
    </source>
</evidence>
<gene>
    <name evidence="4" type="ORF">GIB67_026027</name>
</gene>
<feature type="domain" description="Protein kinase" evidence="3">
    <location>
        <begin position="309"/>
        <end position="585"/>
    </location>
</feature>
<dbReference type="PANTHER" id="PTHR48007">
    <property type="entry name" value="LEUCINE-RICH REPEAT RECEPTOR-LIKE PROTEIN KINASE PXC1"/>
    <property type="match status" value="1"/>
</dbReference>
<accession>A0A7J7M2S4</accession>
<name>A0A7J7M2S4_9MAGN</name>
<dbReference type="InterPro" id="IPR000719">
    <property type="entry name" value="Prot_kinase_dom"/>
</dbReference>
<feature type="signal peptide" evidence="2">
    <location>
        <begin position="1"/>
        <end position="28"/>
    </location>
</feature>
<dbReference type="Gene3D" id="3.30.200.20">
    <property type="entry name" value="Phosphorylase Kinase, domain 1"/>
    <property type="match status" value="1"/>
</dbReference>
<dbReference type="SUPFAM" id="SSF52058">
    <property type="entry name" value="L domain-like"/>
    <property type="match status" value="1"/>
</dbReference>
<dbReference type="InterPro" id="IPR001245">
    <property type="entry name" value="Ser-Thr/Tyr_kinase_cat_dom"/>
</dbReference>
<dbReference type="Pfam" id="PF07714">
    <property type="entry name" value="PK_Tyr_Ser-Thr"/>
    <property type="match status" value="1"/>
</dbReference>
<keyword evidence="5" id="KW-1185">Reference proteome</keyword>
<dbReference type="InterPro" id="IPR046959">
    <property type="entry name" value="PRK1-6/SRF4-like"/>
</dbReference>
<evidence type="ECO:0000313" key="4">
    <source>
        <dbReference type="EMBL" id="KAF6149171.1"/>
    </source>
</evidence>
<evidence type="ECO:0000256" key="2">
    <source>
        <dbReference type="SAM" id="SignalP"/>
    </source>
</evidence>
<dbReference type="GO" id="GO:0004672">
    <property type="term" value="F:protein kinase activity"/>
    <property type="evidence" value="ECO:0007669"/>
    <property type="project" value="InterPro"/>
</dbReference>
<dbReference type="PROSITE" id="PS50011">
    <property type="entry name" value="PROTEIN_KINASE_DOM"/>
    <property type="match status" value="1"/>
</dbReference>
<evidence type="ECO:0000259" key="3">
    <source>
        <dbReference type="PROSITE" id="PS50011"/>
    </source>
</evidence>
<organism evidence="4 5">
    <name type="scientific">Kingdonia uniflora</name>
    <dbReference type="NCBI Taxonomy" id="39325"/>
    <lineage>
        <taxon>Eukaryota</taxon>
        <taxon>Viridiplantae</taxon>
        <taxon>Streptophyta</taxon>
        <taxon>Embryophyta</taxon>
        <taxon>Tracheophyta</taxon>
        <taxon>Spermatophyta</taxon>
        <taxon>Magnoliopsida</taxon>
        <taxon>Ranunculales</taxon>
        <taxon>Circaeasteraceae</taxon>
        <taxon>Kingdonia</taxon>
    </lineage>
</organism>
<feature type="chain" id="PRO_5029452317" description="Protein kinase domain-containing protein" evidence="2">
    <location>
        <begin position="29"/>
        <end position="625"/>
    </location>
</feature>
<dbReference type="Gene3D" id="3.80.10.10">
    <property type="entry name" value="Ribonuclease Inhibitor"/>
    <property type="match status" value="1"/>
</dbReference>
<keyword evidence="1" id="KW-0812">Transmembrane</keyword>
<dbReference type="Gene3D" id="1.10.510.10">
    <property type="entry name" value="Transferase(Phosphotransferase) domain 1"/>
    <property type="match status" value="1"/>
</dbReference>
<protein>
    <recommendedName>
        <fullName evidence="3">Protein kinase domain-containing protein</fullName>
    </recommendedName>
</protein>
<dbReference type="PANTHER" id="PTHR48007:SF43">
    <property type="entry name" value="POLLEN RECEPTOR-LIKE KINASE 4"/>
    <property type="match status" value="1"/>
</dbReference>
<feature type="transmembrane region" description="Helical" evidence="1">
    <location>
        <begin position="230"/>
        <end position="254"/>
    </location>
</feature>
<keyword evidence="1" id="KW-0472">Membrane</keyword>
<comment type="caution">
    <text evidence="4">The sequence shown here is derived from an EMBL/GenBank/DDBJ whole genome shotgun (WGS) entry which is preliminary data.</text>
</comment>
<dbReference type="SUPFAM" id="SSF56112">
    <property type="entry name" value="Protein kinase-like (PK-like)"/>
    <property type="match status" value="1"/>
</dbReference>
<dbReference type="Proteomes" id="UP000541444">
    <property type="component" value="Unassembled WGS sequence"/>
</dbReference>
<dbReference type="InterPro" id="IPR011009">
    <property type="entry name" value="Kinase-like_dom_sf"/>
</dbReference>
<evidence type="ECO:0000256" key="1">
    <source>
        <dbReference type="SAM" id="Phobius"/>
    </source>
</evidence>